<dbReference type="InterPro" id="IPR022742">
    <property type="entry name" value="Hydrolase_4"/>
</dbReference>
<evidence type="ECO:0000256" key="1">
    <source>
        <dbReference type="SAM" id="MobiDB-lite"/>
    </source>
</evidence>
<dbReference type="Gene3D" id="3.40.50.1820">
    <property type="entry name" value="alpha/beta hydrolase"/>
    <property type="match status" value="1"/>
</dbReference>
<dbReference type="InterPro" id="IPR029058">
    <property type="entry name" value="AB_hydrolase_fold"/>
</dbReference>
<feature type="domain" description="Serine aminopeptidase S33" evidence="3">
    <location>
        <begin position="221"/>
        <end position="269"/>
    </location>
</feature>
<dbReference type="RefSeq" id="WP_055671956.1">
    <property type="nucleotide sequence ID" value="NZ_CXWD01000008.1"/>
</dbReference>
<feature type="transmembrane region" description="Helical" evidence="2">
    <location>
        <begin position="30"/>
        <end position="47"/>
    </location>
</feature>
<dbReference type="AlphaFoldDB" id="A0A0M7A5Z9"/>
<dbReference type="OrthoDB" id="9798884at2"/>
<organism evidence="4 5">
    <name type="scientific">Roseibium alexandrii</name>
    <dbReference type="NCBI Taxonomy" id="388408"/>
    <lineage>
        <taxon>Bacteria</taxon>
        <taxon>Pseudomonadati</taxon>
        <taxon>Pseudomonadota</taxon>
        <taxon>Alphaproteobacteria</taxon>
        <taxon>Hyphomicrobiales</taxon>
        <taxon>Stappiaceae</taxon>
        <taxon>Roseibium</taxon>
    </lineage>
</organism>
<evidence type="ECO:0000313" key="4">
    <source>
        <dbReference type="EMBL" id="CTQ70037.1"/>
    </source>
</evidence>
<feature type="domain" description="Serine aminopeptidase S33" evidence="3">
    <location>
        <begin position="96"/>
        <end position="197"/>
    </location>
</feature>
<gene>
    <name evidence="4" type="ORF">LAX5112_02330</name>
</gene>
<keyword evidence="2" id="KW-0812">Transmembrane</keyword>
<feature type="compositionally biased region" description="Polar residues" evidence="1">
    <location>
        <begin position="1"/>
        <end position="12"/>
    </location>
</feature>
<keyword evidence="5" id="KW-1185">Reference proteome</keyword>
<evidence type="ECO:0000256" key="2">
    <source>
        <dbReference type="SAM" id="Phobius"/>
    </source>
</evidence>
<accession>A0A0M7A5Z9</accession>
<dbReference type="STRING" id="388408.LAX5112_02330"/>
<dbReference type="GO" id="GO:0016740">
    <property type="term" value="F:transferase activity"/>
    <property type="evidence" value="ECO:0007669"/>
    <property type="project" value="UniProtKB-KW"/>
</dbReference>
<keyword evidence="2" id="KW-1133">Transmembrane helix</keyword>
<dbReference type="PANTHER" id="PTHR12277:SF81">
    <property type="entry name" value="PROTEIN ABHD13"/>
    <property type="match status" value="1"/>
</dbReference>
<dbReference type="EMBL" id="CXWD01000008">
    <property type="protein sequence ID" value="CTQ70037.1"/>
    <property type="molecule type" value="Genomic_DNA"/>
</dbReference>
<protein>
    <submittedName>
        <fullName evidence="4">Acetoin dehydrogenase E2 subunit dihydrolipoyllysine-residue acetyltransferase</fullName>
    </submittedName>
</protein>
<feature type="region of interest" description="Disordered" evidence="1">
    <location>
        <begin position="1"/>
        <end position="21"/>
    </location>
</feature>
<dbReference type="SUPFAM" id="SSF53474">
    <property type="entry name" value="alpha/beta-Hydrolases"/>
    <property type="match status" value="1"/>
</dbReference>
<proteinExistence type="predicted"/>
<sequence length="294" mass="31804">MTAEDSNNSTPPAQDGTGTVRRVGRTVRKVLVAGAIAYGIVAGYMYLNQRNFVFIPTGELETPGAKGLETVTVETVSMQDGTNVTVWTSEGRENTPTVLYFHGNSSNLSTRHKRFAQVLESGFGLYAPSYRGYPGSEGTPSEAAFIQDALEHFDRASATGRPVILHGESLGTGVATAVAEQRPDAGLLVLEAPYTALVDIASEQYPWLPVSVLMKDPMPTRERIRNVQSPVLIVHGTEDRVIPVAHGERLYEIAPEPKTLKIVEGVSHSGLWGNGLWEAVQDAYCTSNAEMRAC</sequence>
<keyword evidence="4" id="KW-0808">Transferase</keyword>
<name>A0A0M7A5Z9_9HYPH</name>
<dbReference type="PANTHER" id="PTHR12277">
    <property type="entry name" value="ALPHA/BETA HYDROLASE DOMAIN-CONTAINING PROTEIN"/>
    <property type="match status" value="1"/>
</dbReference>
<keyword evidence="2" id="KW-0472">Membrane</keyword>
<reference evidence="5" key="1">
    <citation type="submission" date="2015-07" db="EMBL/GenBank/DDBJ databases">
        <authorList>
            <person name="Rodrigo-Torres Lidia"/>
            <person name="Arahal R.David."/>
        </authorList>
    </citation>
    <scope>NUCLEOTIDE SEQUENCE [LARGE SCALE GENOMIC DNA]</scope>
    <source>
        <strain evidence="5">CECT 5112</strain>
    </source>
</reference>
<evidence type="ECO:0000259" key="3">
    <source>
        <dbReference type="Pfam" id="PF12146"/>
    </source>
</evidence>
<dbReference type="Pfam" id="PF12146">
    <property type="entry name" value="Hydrolase_4"/>
    <property type="match status" value="2"/>
</dbReference>
<dbReference type="Proteomes" id="UP000053235">
    <property type="component" value="Unassembled WGS sequence"/>
</dbReference>
<evidence type="ECO:0000313" key="5">
    <source>
        <dbReference type="Proteomes" id="UP000053235"/>
    </source>
</evidence>